<reference evidence="1" key="1">
    <citation type="journal article" date="2012" name="PLoS Genet.">
        <title>Comparative analysis of the genomes of two field isolates of the rice blast fungus Magnaporthe oryzae.</title>
        <authorList>
            <person name="Xue M."/>
            <person name="Yang J."/>
            <person name="Li Z."/>
            <person name="Hu S."/>
            <person name="Yao N."/>
            <person name="Dean R.A."/>
            <person name="Zhao W."/>
            <person name="Shen M."/>
            <person name="Zhang H."/>
            <person name="Li C."/>
            <person name="Liu L."/>
            <person name="Cao L."/>
            <person name="Xu X."/>
            <person name="Xing Y."/>
            <person name="Hsiang T."/>
            <person name="Zhang Z."/>
            <person name="Xu J.R."/>
            <person name="Peng Y.L."/>
        </authorList>
    </citation>
    <scope>NUCLEOTIDE SEQUENCE</scope>
    <source>
        <strain evidence="1">Y34</strain>
    </source>
</reference>
<name>A0AA97PIY7_PYRO3</name>
<evidence type="ECO:0000313" key="1">
    <source>
        <dbReference type="EMBL" id="ELQ36203.1"/>
    </source>
</evidence>
<dbReference type="Proteomes" id="UP000011086">
    <property type="component" value="Unassembled WGS sequence"/>
</dbReference>
<gene>
    <name evidence="1" type="ORF">OOU_Y34scaffold00666g64</name>
</gene>
<accession>A0AA97PIY7</accession>
<protein>
    <submittedName>
        <fullName evidence="1">Uncharacterized protein</fullName>
    </submittedName>
</protein>
<dbReference type="AlphaFoldDB" id="A0AA97PIY7"/>
<sequence>MDSSCTMLLCYTLPPCWLRFGPTNRGRDSDLFFFVSECRKNKFSFRSAGILKIRGTVSRLLCCDIWECCQNIKESGNADK</sequence>
<organism evidence="1">
    <name type="scientific">Pyricularia oryzae (strain Y34)</name>
    <name type="common">Rice blast fungus</name>
    <name type="synonym">Magnaporthe oryzae</name>
    <dbReference type="NCBI Taxonomy" id="1143189"/>
    <lineage>
        <taxon>Eukaryota</taxon>
        <taxon>Fungi</taxon>
        <taxon>Dikarya</taxon>
        <taxon>Ascomycota</taxon>
        <taxon>Pezizomycotina</taxon>
        <taxon>Sordariomycetes</taxon>
        <taxon>Sordariomycetidae</taxon>
        <taxon>Magnaporthales</taxon>
        <taxon>Pyriculariaceae</taxon>
        <taxon>Pyricularia</taxon>
    </lineage>
</organism>
<proteinExistence type="predicted"/>
<dbReference type="EMBL" id="JH793700">
    <property type="protein sequence ID" value="ELQ36203.1"/>
    <property type="molecule type" value="Genomic_DNA"/>
</dbReference>